<feature type="region of interest" description="Disordered" evidence="2">
    <location>
        <begin position="381"/>
        <end position="481"/>
    </location>
</feature>
<keyword evidence="1" id="KW-0862">Zinc</keyword>
<dbReference type="PANTHER" id="PTHR31286:SF167">
    <property type="entry name" value="OS09G0268800 PROTEIN"/>
    <property type="match status" value="1"/>
</dbReference>
<dbReference type="PROSITE" id="PS50158">
    <property type="entry name" value="ZF_CCHC"/>
    <property type="match status" value="1"/>
</dbReference>
<evidence type="ECO:0000256" key="1">
    <source>
        <dbReference type="PROSITE-ProRule" id="PRU00047"/>
    </source>
</evidence>
<feature type="domain" description="CCHC-type" evidence="3">
    <location>
        <begin position="208"/>
        <end position="223"/>
    </location>
</feature>
<feature type="compositionally biased region" description="Basic and acidic residues" evidence="2">
    <location>
        <begin position="442"/>
        <end position="464"/>
    </location>
</feature>
<accession>A0AAV2D1N8</accession>
<evidence type="ECO:0000256" key="2">
    <source>
        <dbReference type="SAM" id="MobiDB-lite"/>
    </source>
</evidence>
<keyword evidence="1" id="KW-0479">Metal-binding</keyword>
<dbReference type="InterPro" id="IPR040256">
    <property type="entry name" value="At4g02000-like"/>
</dbReference>
<dbReference type="EMBL" id="OZ034814">
    <property type="protein sequence ID" value="CAL1362203.1"/>
    <property type="molecule type" value="Genomic_DNA"/>
</dbReference>
<dbReference type="Pfam" id="PF14111">
    <property type="entry name" value="DUF4283"/>
    <property type="match status" value="1"/>
</dbReference>
<keyword evidence="1" id="KW-0863">Zinc-finger</keyword>
<dbReference type="InterPro" id="IPR001878">
    <property type="entry name" value="Znf_CCHC"/>
</dbReference>
<dbReference type="GO" id="GO:0003676">
    <property type="term" value="F:nucleic acid binding"/>
    <property type="evidence" value="ECO:0007669"/>
    <property type="project" value="InterPro"/>
</dbReference>
<proteinExistence type="predicted"/>
<keyword evidence="5" id="KW-1185">Reference proteome</keyword>
<dbReference type="SMART" id="SM00343">
    <property type="entry name" value="ZnF_C2HC"/>
    <property type="match status" value="1"/>
</dbReference>
<feature type="compositionally biased region" description="Basic and acidic residues" evidence="2">
    <location>
        <begin position="338"/>
        <end position="354"/>
    </location>
</feature>
<dbReference type="AlphaFoldDB" id="A0AAV2D1N8"/>
<name>A0AAV2D1N8_9ROSI</name>
<dbReference type="PANTHER" id="PTHR31286">
    <property type="entry name" value="GLYCINE-RICH CELL WALL STRUCTURAL PROTEIN 1.8-LIKE"/>
    <property type="match status" value="1"/>
</dbReference>
<evidence type="ECO:0000313" key="4">
    <source>
        <dbReference type="EMBL" id="CAL1362203.1"/>
    </source>
</evidence>
<gene>
    <name evidence="4" type="ORF">LTRI10_LOCUS9349</name>
</gene>
<reference evidence="4 5" key="1">
    <citation type="submission" date="2024-04" db="EMBL/GenBank/DDBJ databases">
        <authorList>
            <person name="Fracassetti M."/>
        </authorList>
    </citation>
    <scope>NUCLEOTIDE SEQUENCE [LARGE SCALE GENOMIC DNA]</scope>
</reference>
<evidence type="ECO:0000259" key="3">
    <source>
        <dbReference type="PROSITE" id="PS50158"/>
    </source>
</evidence>
<sequence length="481" mass="55109">MAKELEQQMRNISLSEEEINAIKVEENDVDNMADYIVEELGAVGKLLGARKPGMKFLKAALVAAWKPIQDFDVQVLEENFLVFQFIQAEDRTKALYGGPWHFENQLIIIRPVDRGKELKDTDFSCSEMWVRIRKIPAKLRTENMATKIGAMFGTLKVYDNANSGVWSNYMRRRVTFQITKPLRRGVLLEVDNRKQWYVVAYEKLPNFCYNCGMLGHLKKDCQEELVPEEEAQYGSWMRATSPIKKYDKKNRWVAAKAEKIWSAAKLKVSSEESGESKRSGSIEETTHRVLKTAKKKLFDIINEEVINEDSFSQRLEIKDKEAGEQGIRSNLLVLEQIKEKGEEPKEQEKIRESGPNELTNGTLTEPLAQVFVGLELQSSQNAEVEEASGGNGTKGRDKQVSCQITQKRWVRKKDRERKAGESGEIVGVGKKRSNEEDDMEIDGEKEVGYKHEGKRSKEEKERFKQLLPEAVPVKEQGRLQQ</sequence>
<evidence type="ECO:0000313" key="5">
    <source>
        <dbReference type="Proteomes" id="UP001497516"/>
    </source>
</evidence>
<dbReference type="Pfam" id="PF14392">
    <property type="entry name" value="zf-CCHC_4"/>
    <property type="match status" value="1"/>
</dbReference>
<dbReference type="GO" id="GO:0008270">
    <property type="term" value="F:zinc ion binding"/>
    <property type="evidence" value="ECO:0007669"/>
    <property type="project" value="UniProtKB-KW"/>
</dbReference>
<organism evidence="4 5">
    <name type="scientific">Linum trigynum</name>
    <dbReference type="NCBI Taxonomy" id="586398"/>
    <lineage>
        <taxon>Eukaryota</taxon>
        <taxon>Viridiplantae</taxon>
        <taxon>Streptophyta</taxon>
        <taxon>Embryophyta</taxon>
        <taxon>Tracheophyta</taxon>
        <taxon>Spermatophyta</taxon>
        <taxon>Magnoliopsida</taxon>
        <taxon>eudicotyledons</taxon>
        <taxon>Gunneridae</taxon>
        <taxon>Pentapetalae</taxon>
        <taxon>rosids</taxon>
        <taxon>fabids</taxon>
        <taxon>Malpighiales</taxon>
        <taxon>Linaceae</taxon>
        <taxon>Linum</taxon>
    </lineage>
</organism>
<protein>
    <recommendedName>
        <fullName evidence="3">CCHC-type domain-containing protein</fullName>
    </recommendedName>
</protein>
<dbReference type="Proteomes" id="UP001497516">
    <property type="component" value="Chromosome 10"/>
</dbReference>
<dbReference type="InterPro" id="IPR025836">
    <property type="entry name" value="Zn_knuckle_CX2CX4HX4C"/>
</dbReference>
<dbReference type="InterPro" id="IPR025558">
    <property type="entry name" value="DUF4283"/>
</dbReference>
<feature type="region of interest" description="Disordered" evidence="2">
    <location>
        <begin position="338"/>
        <end position="362"/>
    </location>
</feature>